<feature type="compositionally biased region" description="Basic and acidic residues" evidence="1">
    <location>
        <begin position="191"/>
        <end position="204"/>
    </location>
</feature>
<sequence>MSFGISIGDILMLSGLAYSIGKTLTTGRKSAPEEFQEVQNQLFAISNALRLLSATLNKEGPTEVERAIGLEEDEILGRMIENCRSTLQYLDKVIKSYPELQSDSKNEHSDENTRKGWRRELKENIKKIKWTAEGADLDKLRHNLATHVNALNLAIAARSCIQTDRVKAQVDLVHGMLGDIHEWYLSNLKDAPTRPDRSRREDSGITRYKASPEQPQEQPELTFSVVLDLSNDSLCPKAGFNPEWLRTQGTRVFYCLCGNHDDLDYTLLPVSLLVRLTTTRPSWKIYAFSRAYNSVVSLLLSNIPSTYLAEFEREVVKLALLQGLRSSSTAGANSMLMYTSVQEDGRGSLSVLNTQGDTAGFRQGIRSVTVTSNGFQYIAEAIDSVQMLYYMTILFPDPNEATEQENPGLLPCRDAEVVLHTKTTIHGSHGADITQLVVQFDHLTVVDEVGNTPGVVLRGVKGKASLENDEQQDIHQADIELSFTSREAADSCRISVKFLQRHLFLSYLQSQRLGEIVQFRRNIGDVMIRDMQLIDAQATIVQDPTTNEQRMIVNSKCGSKFVTMILPAASPGPLLMDRSRNPPNLPAFFIDISAERTRIVEQSSGISSTFALDRAEDTNRSLCDV</sequence>
<dbReference type="PANTHER" id="PTHR38886:SF1">
    <property type="entry name" value="NACHT-NTPASE AND P-LOOP NTPASES N-TERMINAL DOMAIN-CONTAINING PROTEIN"/>
    <property type="match status" value="1"/>
</dbReference>
<dbReference type="Proteomes" id="UP000184330">
    <property type="component" value="Unassembled WGS sequence"/>
</dbReference>
<dbReference type="STRING" id="576137.A0A1L7WER8"/>
<gene>
    <name evidence="2" type="ORF">PAC_01140</name>
</gene>
<organism evidence="2 3">
    <name type="scientific">Phialocephala subalpina</name>
    <dbReference type="NCBI Taxonomy" id="576137"/>
    <lineage>
        <taxon>Eukaryota</taxon>
        <taxon>Fungi</taxon>
        <taxon>Dikarya</taxon>
        <taxon>Ascomycota</taxon>
        <taxon>Pezizomycotina</taxon>
        <taxon>Leotiomycetes</taxon>
        <taxon>Helotiales</taxon>
        <taxon>Mollisiaceae</taxon>
        <taxon>Phialocephala</taxon>
        <taxon>Phialocephala fortinii species complex</taxon>
    </lineage>
</organism>
<accession>A0A1L7WER8</accession>
<dbReference type="AlphaFoldDB" id="A0A1L7WER8"/>
<evidence type="ECO:0000256" key="1">
    <source>
        <dbReference type="SAM" id="MobiDB-lite"/>
    </source>
</evidence>
<dbReference type="OrthoDB" id="5404564at2759"/>
<dbReference type="PANTHER" id="PTHR38886">
    <property type="entry name" value="SESA DOMAIN-CONTAINING PROTEIN"/>
    <property type="match status" value="1"/>
</dbReference>
<name>A0A1L7WER8_9HELO</name>
<evidence type="ECO:0000313" key="2">
    <source>
        <dbReference type="EMBL" id="CZR51265.1"/>
    </source>
</evidence>
<protein>
    <recommendedName>
        <fullName evidence="4">Fungal N-terminal domain-containing protein</fullName>
    </recommendedName>
</protein>
<proteinExistence type="predicted"/>
<reference evidence="2 3" key="1">
    <citation type="submission" date="2016-03" db="EMBL/GenBank/DDBJ databases">
        <authorList>
            <person name="Ploux O."/>
        </authorList>
    </citation>
    <scope>NUCLEOTIDE SEQUENCE [LARGE SCALE GENOMIC DNA]</scope>
    <source>
        <strain evidence="2 3">UAMH 11012</strain>
    </source>
</reference>
<evidence type="ECO:0000313" key="3">
    <source>
        <dbReference type="Proteomes" id="UP000184330"/>
    </source>
</evidence>
<feature type="region of interest" description="Disordered" evidence="1">
    <location>
        <begin position="191"/>
        <end position="218"/>
    </location>
</feature>
<evidence type="ECO:0008006" key="4">
    <source>
        <dbReference type="Google" id="ProtNLM"/>
    </source>
</evidence>
<dbReference type="EMBL" id="FJOG01000001">
    <property type="protein sequence ID" value="CZR51265.1"/>
    <property type="molecule type" value="Genomic_DNA"/>
</dbReference>
<keyword evidence="3" id="KW-1185">Reference proteome</keyword>